<accession>A0A067EKH1</accession>
<organism evidence="15 16">
    <name type="scientific">Citrus sinensis</name>
    <name type="common">Sweet orange</name>
    <name type="synonym">Citrus aurantium var. sinensis</name>
    <dbReference type="NCBI Taxonomy" id="2711"/>
    <lineage>
        <taxon>Eukaryota</taxon>
        <taxon>Viridiplantae</taxon>
        <taxon>Streptophyta</taxon>
        <taxon>Embryophyta</taxon>
        <taxon>Tracheophyta</taxon>
        <taxon>Spermatophyta</taxon>
        <taxon>Magnoliopsida</taxon>
        <taxon>eudicotyledons</taxon>
        <taxon>Gunneridae</taxon>
        <taxon>Pentapetalae</taxon>
        <taxon>rosids</taxon>
        <taxon>malvids</taxon>
        <taxon>Sapindales</taxon>
        <taxon>Rutaceae</taxon>
        <taxon>Aurantioideae</taxon>
        <taxon>Citrus</taxon>
    </lineage>
</organism>
<keyword evidence="3" id="KW-0723">Serine/threonine-protein kinase</keyword>
<evidence type="ECO:0000256" key="12">
    <source>
        <dbReference type="ARBA" id="ARBA00047899"/>
    </source>
</evidence>
<keyword evidence="6" id="KW-0812">Transmembrane</keyword>
<comment type="catalytic activity">
    <reaction evidence="12">
        <text>L-threonyl-[protein] + ATP = O-phospho-L-threonyl-[protein] + ADP + H(+)</text>
        <dbReference type="Rhea" id="RHEA:46608"/>
        <dbReference type="Rhea" id="RHEA-COMP:11060"/>
        <dbReference type="Rhea" id="RHEA-COMP:11605"/>
        <dbReference type="ChEBI" id="CHEBI:15378"/>
        <dbReference type="ChEBI" id="CHEBI:30013"/>
        <dbReference type="ChEBI" id="CHEBI:30616"/>
        <dbReference type="ChEBI" id="CHEBI:61977"/>
        <dbReference type="ChEBI" id="CHEBI:456216"/>
        <dbReference type="EC" id="2.7.11.1"/>
    </reaction>
</comment>
<dbReference type="EC" id="2.7.11.1" evidence="2"/>
<evidence type="ECO:0000256" key="11">
    <source>
        <dbReference type="ARBA" id="ARBA00023136"/>
    </source>
</evidence>
<dbReference type="AlphaFoldDB" id="A0A067EKH1"/>
<dbReference type="PROSITE" id="PS50011">
    <property type="entry name" value="PROTEIN_KINASE_DOM"/>
    <property type="match status" value="1"/>
</dbReference>
<comment type="subcellular location">
    <subcellularLocation>
        <location evidence="1">Membrane</location>
        <topology evidence="1">Single-pass membrane protein</topology>
    </subcellularLocation>
</comment>
<feature type="domain" description="Protein kinase" evidence="14">
    <location>
        <begin position="1"/>
        <end position="114"/>
    </location>
</feature>
<evidence type="ECO:0000256" key="5">
    <source>
        <dbReference type="ARBA" id="ARBA00022679"/>
    </source>
</evidence>
<dbReference type="GO" id="GO:0004674">
    <property type="term" value="F:protein serine/threonine kinase activity"/>
    <property type="evidence" value="ECO:0007669"/>
    <property type="project" value="UniProtKB-KW"/>
</dbReference>
<proteinExistence type="predicted"/>
<keyword evidence="5" id="KW-0808">Transferase</keyword>
<dbReference type="GO" id="GO:0016020">
    <property type="term" value="C:membrane"/>
    <property type="evidence" value="ECO:0007669"/>
    <property type="project" value="UniProtKB-SubCell"/>
</dbReference>
<dbReference type="GO" id="GO:0005524">
    <property type="term" value="F:ATP binding"/>
    <property type="evidence" value="ECO:0007669"/>
    <property type="project" value="UniProtKB-KW"/>
</dbReference>
<dbReference type="Proteomes" id="UP000027120">
    <property type="component" value="Unassembled WGS sequence"/>
</dbReference>
<keyword evidence="16" id="KW-1185">Reference proteome</keyword>
<keyword evidence="11" id="KW-0472">Membrane</keyword>
<keyword evidence="8" id="KW-0418">Kinase</keyword>
<evidence type="ECO:0000256" key="6">
    <source>
        <dbReference type="ARBA" id="ARBA00022692"/>
    </source>
</evidence>
<evidence type="ECO:0000256" key="3">
    <source>
        <dbReference type="ARBA" id="ARBA00022527"/>
    </source>
</evidence>
<reference evidence="15 16" key="1">
    <citation type="submission" date="2014-04" db="EMBL/GenBank/DDBJ databases">
        <authorList>
            <consortium name="International Citrus Genome Consortium"/>
            <person name="Gmitter F."/>
            <person name="Chen C."/>
            <person name="Farmerie W."/>
            <person name="Harkins T."/>
            <person name="Desany B."/>
            <person name="Mohiuddin M."/>
            <person name="Kodira C."/>
            <person name="Borodovsky M."/>
            <person name="Lomsadze A."/>
            <person name="Burns P."/>
            <person name="Jenkins J."/>
            <person name="Prochnik S."/>
            <person name="Shu S."/>
            <person name="Chapman J."/>
            <person name="Pitluck S."/>
            <person name="Schmutz J."/>
            <person name="Rokhsar D."/>
        </authorList>
    </citation>
    <scope>NUCLEOTIDE SEQUENCE</scope>
</reference>
<dbReference type="FunFam" id="1.10.510.10:FF:000035">
    <property type="entry name" value="Putative receptor-like serine/threonine-protein kinase"/>
    <property type="match status" value="1"/>
</dbReference>
<evidence type="ECO:0000259" key="14">
    <source>
        <dbReference type="PROSITE" id="PS50011"/>
    </source>
</evidence>
<keyword evidence="4" id="KW-0597">Phosphoprotein</keyword>
<gene>
    <name evidence="15" type="ORF">CISIN_1g0461712mg</name>
</gene>
<evidence type="ECO:0000256" key="9">
    <source>
        <dbReference type="ARBA" id="ARBA00022840"/>
    </source>
</evidence>
<evidence type="ECO:0000256" key="10">
    <source>
        <dbReference type="ARBA" id="ARBA00022989"/>
    </source>
</evidence>
<protein>
    <recommendedName>
        <fullName evidence="2">non-specific serine/threonine protein kinase</fullName>
        <ecNumber evidence="2">2.7.11.1</ecNumber>
    </recommendedName>
</protein>
<evidence type="ECO:0000313" key="15">
    <source>
        <dbReference type="EMBL" id="KDO51436.1"/>
    </source>
</evidence>
<keyword evidence="7" id="KW-0547">Nucleotide-binding</keyword>
<evidence type="ECO:0000256" key="13">
    <source>
        <dbReference type="ARBA" id="ARBA00048679"/>
    </source>
</evidence>
<comment type="catalytic activity">
    <reaction evidence="13">
        <text>L-seryl-[protein] + ATP = O-phospho-L-seryl-[protein] + ADP + H(+)</text>
        <dbReference type="Rhea" id="RHEA:17989"/>
        <dbReference type="Rhea" id="RHEA-COMP:9863"/>
        <dbReference type="Rhea" id="RHEA-COMP:11604"/>
        <dbReference type="ChEBI" id="CHEBI:15378"/>
        <dbReference type="ChEBI" id="CHEBI:29999"/>
        <dbReference type="ChEBI" id="CHEBI:30616"/>
        <dbReference type="ChEBI" id="CHEBI:83421"/>
        <dbReference type="ChEBI" id="CHEBI:456216"/>
        <dbReference type="EC" id="2.7.11.1"/>
    </reaction>
</comment>
<dbReference type="InterPro" id="IPR052232">
    <property type="entry name" value="RLK_Ser/Thr-Kinase"/>
</dbReference>
<evidence type="ECO:0000256" key="7">
    <source>
        <dbReference type="ARBA" id="ARBA00022741"/>
    </source>
</evidence>
<dbReference type="SUPFAM" id="SSF56112">
    <property type="entry name" value="Protein kinase-like (PK-like)"/>
    <property type="match status" value="1"/>
</dbReference>
<dbReference type="Gene3D" id="1.10.510.10">
    <property type="entry name" value="Transferase(Phosphotransferase) domain 1"/>
    <property type="match status" value="1"/>
</dbReference>
<evidence type="ECO:0000313" key="16">
    <source>
        <dbReference type="Proteomes" id="UP000027120"/>
    </source>
</evidence>
<evidence type="ECO:0000256" key="2">
    <source>
        <dbReference type="ARBA" id="ARBA00012513"/>
    </source>
</evidence>
<dbReference type="InterPro" id="IPR000719">
    <property type="entry name" value="Prot_kinase_dom"/>
</dbReference>
<dbReference type="Pfam" id="PF00069">
    <property type="entry name" value="Pkinase"/>
    <property type="match status" value="1"/>
</dbReference>
<evidence type="ECO:0000256" key="1">
    <source>
        <dbReference type="ARBA" id="ARBA00004167"/>
    </source>
</evidence>
<keyword evidence="9" id="KW-0067">ATP-binding</keyword>
<evidence type="ECO:0000256" key="4">
    <source>
        <dbReference type="ARBA" id="ARBA00022553"/>
    </source>
</evidence>
<dbReference type="InterPro" id="IPR011009">
    <property type="entry name" value="Kinase-like_dom_sf"/>
</dbReference>
<dbReference type="PANTHER" id="PTHR47984">
    <property type="entry name" value="OS01G0323000 PROTEIN"/>
    <property type="match status" value="1"/>
</dbReference>
<dbReference type="EMBL" id="KK785056">
    <property type="protein sequence ID" value="KDO51436.1"/>
    <property type="molecule type" value="Genomic_DNA"/>
</dbReference>
<feature type="non-terminal residue" evidence="15">
    <location>
        <position position="1"/>
    </location>
</feature>
<name>A0A067EKH1_CITSI</name>
<evidence type="ECO:0000256" key="8">
    <source>
        <dbReference type="ARBA" id="ARBA00022777"/>
    </source>
</evidence>
<sequence>KAFGAERTYATTRVMGTFGYVAPEYASTGMLNERSDVYSFGILIMEVIFGRNPVDYSRPPGEFQFQENLFEWLKTMVTNGNAEGVLDPRLQEKPSSRALKCALLVASRCVDPNAHKRPKMGHKPKYTKYSPSAGKINSRDILLSLLSKV</sequence>
<dbReference type="PANTHER" id="PTHR47984:SF10">
    <property type="entry name" value="PROTEIN KINASE SUPERFAMILY PROTEIN"/>
    <property type="match status" value="1"/>
</dbReference>
<keyword evidence="10" id="KW-1133">Transmembrane helix</keyword>